<feature type="transmembrane region" description="Helical" evidence="6">
    <location>
        <begin position="325"/>
        <end position="343"/>
    </location>
</feature>
<dbReference type="InterPro" id="IPR004477">
    <property type="entry name" value="ComEC_N"/>
</dbReference>
<feature type="transmembrane region" description="Helical" evidence="6">
    <location>
        <begin position="400"/>
        <end position="422"/>
    </location>
</feature>
<name>A0A6I4SLZ8_9SPHN</name>
<dbReference type="EMBL" id="WTYS01000001">
    <property type="protein sequence ID" value="MXO56921.1"/>
    <property type="molecule type" value="Genomic_DNA"/>
</dbReference>
<dbReference type="PANTHER" id="PTHR30619:SF1">
    <property type="entry name" value="RECOMBINATION PROTEIN 2"/>
    <property type="match status" value="1"/>
</dbReference>
<comment type="caution">
    <text evidence="9">The sequence shown here is derived from an EMBL/GenBank/DDBJ whole genome shotgun (WGS) entry which is preliminary data.</text>
</comment>
<gene>
    <name evidence="9" type="ORF">GRI36_08490</name>
</gene>
<feature type="transmembrane region" description="Helical" evidence="6">
    <location>
        <begin position="528"/>
        <end position="545"/>
    </location>
</feature>
<feature type="transmembrane region" description="Helical" evidence="6">
    <location>
        <begin position="72"/>
        <end position="90"/>
    </location>
</feature>
<sequence>MGEEPIQASGIADVAVQHPWPSKGGLSSIRRVVLDRANDFLTDAGFDKGPWLTVAFAGGIGAWFVLDTRWQWTALMIGSAIAILAGQAFWRDRDDRAALRQAVSAIALMVALGVIAIWVRSEIVGAEAIDRPSVSIFEARILERDEQPALDRVRLVLAMRDAEDGAARKVRVNLPIVKDNAALTEGASIRLRARLMPPAPPMLPGAYDFSRAAWFKGYAATGSVLGDIEITEPAAQSDELAETQRRLSAHVRSHLGGSAGAIASALASGDRGGISNADEEAMRDAGLTHLLSISGLHVSAVIGAAYLLSLKILALWPWLVLRVRLPLAAAAIAALTGVGYTLLTGAEVPTVRSCVGAILVLIALGLGRDALSLRMIAVAAMFVLLLWPESLVGPSFQLSFAAVLSIVALHNTALVQAFLAPREESWLTRSARRITMLLVTGFVIEIALMPIVLFHFHRAGVYGAFANVIGIPLTTFASMPLIAVSLFLDLFGLGSPAWWLTGKSLDLLIGIAHFTAEQPGAVKLMPDMGSGLFALFVAGGLWLGLWKGRVRLFGFGLSIFTAVLFLLKPAPDLLISSDGRHVGIAGEGDELIVLRESRSSYARDNLLEIAGMGGNPVPLSNWEGADCNRDFCVVTLDRGGRNWHIMMARSNNRVDERALAAACDRADIVVADRYLPWSCKPKWLKADKNYLKASGGLSINLANERIDKVSDSMGRHGWWRGEAD</sequence>
<dbReference type="Pfam" id="PF03772">
    <property type="entry name" value="Competence"/>
    <property type="match status" value="1"/>
</dbReference>
<dbReference type="InterPro" id="IPR052159">
    <property type="entry name" value="Competence_DNA_uptake"/>
</dbReference>
<evidence type="ECO:0000256" key="5">
    <source>
        <dbReference type="ARBA" id="ARBA00023136"/>
    </source>
</evidence>
<evidence type="ECO:0000256" key="4">
    <source>
        <dbReference type="ARBA" id="ARBA00022989"/>
    </source>
</evidence>
<keyword evidence="2" id="KW-1003">Cell membrane</keyword>
<evidence type="ECO:0000256" key="6">
    <source>
        <dbReference type="SAM" id="Phobius"/>
    </source>
</evidence>
<evidence type="ECO:0000313" key="10">
    <source>
        <dbReference type="Proteomes" id="UP000468943"/>
    </source>
</evidence>
<feature type="transmembrane region" description="Helical" evidence="6">
    <location>
        <begin position="371"/>
        <end position="388"/>
    </location>
</feature>
<evidence type="ECO:0000256" key="3">
    <source>
        <dbReference type="ARBA" id="ARBA00022692"/>
    </source>
</evidence>
<feature type="transmembrane region" description="Helical" evidence="6">
    <location>
        <begin position="290"/>
        <end position="313"/>
    </location>
</feature>
<evidence type="ECO:0000259" key="7">
    <source>
        <dbReference type="Pfam" id="PF03772"/>
    </source>
</evidence>
<dbReference type="AlphaFoldDB" id="A0A6I4SLZ8"/>
<accession>A0A6I4SLZ8</accession>
<evidence type="ECO:0000256" key="2">
    <source>
        <dbReference type="ARBA" id="ARBA00022475"/>
    </source>
</evidence>
<keyword evidence="4 6" id="KW-1133">Transmembrane helix</keyword>
<evidence type="ECO:0000256" key="1">
    <source>
        <dbReference type="ARBA" id="ARBA00004651"/>
    </source>
</evidence>
<organism evidence="9 10">
    <name type="scientific">Pontixanthobacter gangjinensis</name>
    <dbReference type="NCBI Taxonomy" id="1028742"/>
    <lineage>
        <taxon>Bacteria</taxon>
        <taxon>Pseudomonadati</taxon>
        <taxon>Pseudomonadota</taxon>
        <taxon>Alphaproteobacteria</taxon>
        <taxon>Sphingomonadales</taxon>
        <taxon>Erythrobacteraceae</taxon>
        <taxon>Pontixanthobacter</taxon>
    </lineage>
</organism>
<protein>
    <submittedName>
        <fullName evidence="9">DUF4131 domain-containing protein</fullName>
    </submittedName>
</protein>
<dbReference type="OrthoDB" id="9790149at2"/>
<evidence type="ECO:0000313" key="9">
    <source>
        <dbReference type="EMBL" id="MXO56921.1"/>
    </source>
</evidence>
<dbReference type="InterPro" id="IPR025405">
    <property type="entry name" value="DUF4131"/>
</dbReference>
<dbReference type="Pfam" id="PF13567">
    <property type="entry name" value="DUF4131"/>
    <property type="match status" value="1"/>
</dbReference>
<keyword evidence="10" id="KW-1185">Reference proteome</keyword>
<dbReference type="GO" id="GO:0005886">
    <property type="term" value="C:plasma membrane"/>
    <property type="evidence" value="ECO:0007669"/>
    <property type="project" value="UniProtKB-SubCell"/>
</dbReference>
<feature type="transmembrane region" description="Helical" evidence="6">
    <location>
        <begin position="462"/>
        <end position="488"/>
    </location>
</feature>
<feature type="domain" description="DUF4131" evidence="8">
    <location>
        <begin position="71"/>
        <end position="227"/>
    </location>
</feature>
<feature type="transmembrane region" description="Helical" evidence="6">
    <location>
        <begin position="102"/>
        <end position="119"/>
    </location>
</feature>
<dbReference type="NCBIfam" id="TIGR00360">
    <property type="entry name" value="ComEC_N-term"/>
    <property type="match status" value="1"/>
</dbReference>
<comment type="subcellular location">
    <subcellularLocation>
        <location evidence="1">Cell membrane</location>
        <topology evidence="1">Multi-pass membrane protein</topology>
    </subcellularLocation>
</comment>
<dbReference type="Proteomes" id="UP000468943">
    <property type="component" value="Unassembled WGS sequence"/>
</dbReference>
<dbReference type="PANTHER" id="PTHR30619">
    <property type="entry name" value="DNA INTERNALIZATION/COMPETENCE PROTEIN COMEC/REC2"/>
    <property type="match status" value="1"/>
</dbReference>
<feature type="transmembrane region" description="Helical" evidence="6">
    <location>
        <begin position="349"/>
        <end position="366"/>
    </location>
</feature>
<evidence type="ECO:0000259" key="8">
    <source>
        <dbReference type="Pfam" id="PF13567"/>
    </source>
</evidence>
<feature type="transmembrane region" description="Helical" evidence="6">
    <location>
        <begin position="49"/>
        <end position="66"/>
    </location>
</feature>
<keyword evidence="3 6" id="KW-0812">Transmembrane</keyword>
<proteinExistence type="predicted"/>
<feature type="domain" description="ComEC/Rec2-related protein" evidence="7">
    <location>
        <begin position="266"/>
        <end position="549"/>
    </location>
</feature>
<reference evidence="9 10" key="1">
    <citation type="submission" date="2019-12" db="EMBL/GenBank/DDBJ databases">
        <title>Genomic-based taxomic classification of the family Erythrobacteraceae.</title>
        <authorList>
            <person name="Xu L."/>
        </authorList>
    </citation>
    <scope>NUCLEOTIDE SEQUENCE [LARGE SCALE GENOMIC DNA]</scope>
    <source>
        <strain evidence="9 10">JCM 17802</strain>
    </source>
</reference>
<feature type="transmembrane region" description="Helical" evidence="6">
    <location>
        <begin position="552"/>
        <end position="570"/>
    </location>
</feature>
<feature type="transmembrane region" description="Helical" evidence="6">
    <location>
        <begin position="434"/>
        <end position="456"/>
    </location>
</feature>
<keyword evidence="5 6" id="KW-0472">Membrane</keyword>